<proteinExistence type="predicted"/>
<dbReference type="STRING" id="1081105.A0A167I790"/>
<protein>
    <submittedName>
        <fullName evidence="1">Uncharacterized protein</fullName>
    </submittedName>
</protein>
<keyword evidence="2" id="KW-1185">Reference proteome</keyword>
<reference evidence="1 2" key="1">
    <citation type="journal article" date="2016" name="Genome Biol. Evol.">
        <title>Divergent and convergent evolution of fungal pathogenicity.</title>
        <authorList>
            <person name="Shang Y."/>
            <person name="Xiao G."/>
            <person name="Zheng P."/>
            <person name="Cen K."/>
            <person name="Zhan S."/>
            <person name="Wang C."/>
        </authorList>
    </citation>
    <scope>NUCLEOTIDE SEQUENCE [LARGE SCALE GENOMIC DNA]</scope>
    <source>
        <strain evidence="1 2">RCEF 4871</strain>
    </source>
</reference>
<organism evidence="1 2">
    <name type="scientific">Metarhizium rileyi (strain RCEF 4871)</name>
    <name type="common">Nomuraea rileyi</name>
    <dbReference type="NCBI Taxonomy" id="1649241"/>
    <lineage>
        <taxon>Eukaryota</taxon>
        <taxon>Fungi</taxon>
        <taxon>Dikarya</taxon>
        <taxon>Ascomycota</taxon>
        <taxon>Pezizomycotina</taxon>
        <taxon>Sordariomycetes</taxon>
        <taxon>Hypocreomycetidae</taxon>
        <taxon>Hypocreales</taxon>
        <taxon>Clavicipitaceae</taxon>
        <taxon>Metarhizium</taxon>
    </lineage>
</organism>
<evidence type="ECO:0000313" key="1">
    <source>
        <dbReference type="EMBL" id="OAA48746.1"/>
    </source>
</evidence>
<dbReference type="Proteomes" id="UP000243498">
    <property type="component" value="Unassembled WGS sequence"/>
</dbReference>
<accession>A0A167I790</accession>
<gene>
    <name evidence="1" type="ORF">NOR_01996</name>
</gene>
<evidence type="ECO:0000313" key="2">
    <source>
        <dbReference type="Proteomes" id="UP000243498"/>
    </source>
</evidence>
<dbReference type="EMBL" id="AZHC01000004">
    <property type="protein sequence ID" value="OAA48746.1"/>
    <property type="molecule type" value="Genomic_DNA"/>
</dbReference>
<comment type="caution">
    <text evidence="1">The sequence shown here is derived from an EMBL/GenBank/DDBJ whole genome shotgun (WGS) entry which is preliminary data.</text>
</comment>
<dbReference type="AlphaFoldDB" id="A0A167I790"/>
<dbReference type="OrthoDB" id="4935313at2759"/>
<sequence>MTSEQWVPDLNKPKGRVKAMQKTTATHDSFTVFGAVDSFRGILEAQELQRLEELQEKPDKGHIQLGREEMDNMFGYITQDHFPGPFPSEELEREASVLFVRERGFSRAESGRTGRVEKPVTFLMRALL</sequence>
<name>A0A167I790_METRR</name>